<evidence type="ECO:0000313" key="2">
    <source>
        <dbReference type="Proteomes" id="UP000765509"/>
    </source>
</evidence>
<gene>
    <name evidence="1" type="ORF">O181_080465</name>
</gene>
<reference evidence="1" key="1">
    <citation type="submission" date="2021-03" db="EMBL/GenBank/DDBJ databases">
        <title>Draft genome sequence of rust myrtle Austropuccinia psidii MF-1, a brazilian biotype.</title>
        <authorList>
            <person name="Quecine M.C."/>
            <person name="Pachon D.M.R."/>
            <person name="Bonatelli M.L."/>
            <person name="Correr F.H."/>
            <person name="Franceschini L.M."/>
            <person name="Leite T.F."/>
            <person name="Margarido G.R.A."/>
            <person name="Almeida C.A."/>
            <person name="Ferrarezi J.A."/>
            <person name="Labate C.A."/>
        </authorList>
    </citation>
    <scope>NUCLEOTIDE SEQUENCE</scope>
    <source>
        <strain evidence="1">MF-1</strain>
    </source>
</reference>
<comment type="caution">
    <text evidence="1">The sequence shown here is derived from an EMBL/GenBank/DDBJ whole genome shotgun (WGS) entry which is preliminary data.</text>
</comment>
<accession>A0A9Q3FGZ3</accession>
<protein>
    <submittedName>
        <fullName evidence="1">Uncharacterized protein</fullName>
    </submittedName>
</protein>
<keyword evidence="2" id="KW-1185">Reference proteome</keyword>
<dbReference type="AlphaFoldDB" id="A0A9Q3FGZ3"/>
<sequence length="156" mass="17985">MVESKEVIEDDMNIIILADKKAEISQRFISLAKKVRPQLRADGANFNLWSKNMIVAWTTYFMGDSEYFQQQNKDDNIKRNLVAQLFIENSVSHSAYEAVTSQIFSSDAHQIYQALKDRFNCPSWSYVVYHANILLKPLLDHLNDINTYAMSVTEAV</sequence>
<dbReference type="EMBL" id="AVOT02045391">
    <property type="protein sequence ID" value="MBW0540750.1"/>
    <property type="molecule type" value="Genomic_DNA"/>
</dbReference>
<evidence type="ECO:0000313" key="1">
    <source>
        <dbReference type="EMBL" id="MBW0540750.1"/>
    </source>
</evidence>
<dbReference type="Proteomes" id="UP000765509">
    <property type="component" value="Unassembled WGS sequence"/>
</dbReference>
<organism evidence="1 2">
    <name type="scientific">Austropuccinia psidii MF-1</name>
    <dbReference type="NCBI Taxonomy" id="1389203"/>
    <lineage>
        <taxon>Eukaryota</taxon>
        <taxon>Fungi</taxon>
        <taxon>Dikarya</taxon>
        <taxon>Basidiomycota</taxon>
        <taxon>Pucciniomycotina</taxon>
        <taxon>Pucciniomycetes</taxon>
        <taxon>Pucciniales</taxon>
        <taxon>Sphaerophragmiaceae</taxon>
        <taxon>Austropuccinia</taxon>
    </lineage>
</organism>
<name>A0A9Q3FGZ3_9BASI</name>
<proteinExistence type="predicted"/>